<dbReference type="InterPro" id="IPR004090">
    <property type="entry name" value="Chemotax_Me-accpt_rcpt"/>
</dbReference>
<dbReference type="GO" id="GO:0007165">
    <property type="term" value="P:signal transduction"/>
    <property type="evidence" value="ECO:0007669"/>
    <property type="project" value="UniProtKB-KW"/>
</dbReference>
<dbReference type="InterPro" id="IPR051310">
    <property type="entry name" value="MCP_chemotaxis"/>
</dbReference>
<accession>A0A2S4JYR7</accession>
<keyword evidence="4" id="KW-0812">Transmembrane</keyword>
<evidence type="ECO:0000313" key="7">
    <source>
        <dbReference type="Proteomes" id="UP000237350"/>
    </source>
</evidence>
<proteinExistence type="inferred from homology"/>
<evidence type="ECO:0000256" key="3">
    <source>
        <dbReference type="PROSITE-ProRule" id="PRU00284"/>
    </source>
</evidence>
<dbReference type="OrthoDB" id="368780at2"/>
<organism evidence="6 7">
    <name type="scientific">Alkalispirochaeta sphaeroplastigenens</name>
    <dbReference type="NCBI Taxonomy" id="1187066"/>
    <lineage>
        <taxon>Bacteria</taxon>
        <taxon>Pseudomonadati</taxon>
        <taxon>Spirochaetota</taxon>
        <taxon>Spirochaetia</taxon>
        <taxon>Spirochaetales</taxon>
        <taxon>Spirochaetaceae</taxon>
        <taxon>Alkalispirochaeta</taxon>
    </lineage>
</organism>
<evidence type="ECO:0000256" key="4">
    <source>
        <dbReference type="SAM" id="Phobius"/>
    </source>
</evidence>
<dbReference type="EMBL" id="LPWH01000010">
    <property type="protein sequence ID" value="POR04654.1"/>
    <property type="molecule type" value="Genomic_DNA"/>
</dbReference>
<dbReference type="GO" id="GO:0004888">
    <property type="term" value="F:transmembrane signaling receptor activity"/>
    <property type="evidence" value="ECO:0007669"/>
    <property type="project" value="InterPro"/>
</dbReference>
<evidence type="ECO:0000259" key="5">
    <source>
        <dbReference type="PROSITE" id="PS50111"/>
    </source>
</evidence>
<dbReference type="PRINTS" id="PR00260">
    <property type="entry name" value="CHEMTRNSDUCR"/>
</dbReference>
<dbReference type="InterPro" id="IPR025991">
    <property type="entry name" value="Chemoreceptor_zinc-bind_dom"/>
</dbReference>
<keyword evidence="3" id="KW-0807">Transducer</keyword>
<dbReference type="Pfam" id="PF13682">
    <property type="entry name" value="CZB"/>
    <property type="match status" value="1"/>
</dbReference>
<protein>
    <submittedName>
        <fullName evidence="6">Chemotaxis protein</fullName>
    </submittedName>
</protein>
<dbReference type="PROSITE" id="PS50111">
    <property type="entry name" value="CHEMOTAXIS_TRANSDUC_2"/>
    <property type="match status" value="1"/>
</dbReference>
<dbReference type="GO" id="GO:0005886">
    <property type="term" value="C:plasma membrane"/>
    <property type="evidence" value="ECO:0007669"/>
    <property type="project" value="TreeGrafter"/>
</dbReference>
<dbReference type="PANTHER" id="PTHR43531:SF11">
    <property type="entry name" value="METHYL-ACCEPTING CHEMOTAXIS PROTEIN 3"/>
    <property type="match status" value="1"/>
</dbReference>
<comment type="similarity">
    <text evidence="2">Belongs to the methyl-accepting chemotaxis (MCP) protein family.</text>
</comment>
<dbReference type="PANTHER" id="PTHR43531">
    <property type="entry name" value="PROTEIN ICFG"/>
    <property type="match status" value="1"/>
</dbReference>
<evidence type="ECO:0000256" key="2">
    <source>
        <dbReference type="ARBA" id="ARBA00029447"/>
    </source>
</evidence>
<evidence type="ECO:0000256" key="1">
    <source>
        <dbReference type="ARBA" id="ARBA00022500"/>
    </source>
</evidence>
<dbReference type="Gene3D" id="1.20.120.30">
    <property type="entry name" value="Aspartate receptor, ligand-binding domain"/>
    <property type="match status" value="1"/>
</dbReference>
<dbReference type="SMART" id="SM00283">
    <property type="entry name" value="MA"/>
    <property type="match status" value="1"/>
</dbReference>
<dbReference type="SUPFAM" id="SSF58104">
    <property type="entry name" value="Methyl-accepting chemotaxis protein (MCP) signaling domain"/>
    <property type="match status" value="1"/>
</dbReference>
<keyword evidence="7" id="KW-1185">Reference proteome</keyword>
<keyword evidence="4" id="KW-0472">Membrane</keyword>
<evidence type="ECO:0000313" key="6">
    <source>
        <dbReference type="EMBL" id="POR04654.1"/>
    </source>
</evidence>
<dbReference type="Proteomes" id="UP000237350">
    <property type="component" value="Unassembled WGS sequence"/>
</dbReference>
<name>A0A2S4JYR7_9SPIO</name>
<comment type="caution">
    <text evidence="6">The sequence shown here is derived from an EMBL/GenBank/DDBJ whole genome shotgun (WGS) entry which is preliminary data.</text>
</comment>
<dbReference type="Gene3D" id="1.10.287.950">
    <property type="entry name" value="Methyl-accepting chemotaxis protein"/>
    <property type="match status" value="1"/>
</dbReference>
<feature type="transmembrane region" description="Helical" evidence="4">
    <location>
        <begin position="16"/>
        <end position="36"/>
    </location>
</feature>
<keyword evidence="1" id="KW-0145">Chemotaxis</keyword>
<dbReference type="Pfam" id="PF00015">
    <property type="entry name" value="MCPsignal"/>
    <property type="match status" value="1"/>
</dbReference>
<keyword evidence="4" id="KW-1133">Transmembrane helix</keyword>
<dbReference type="AlphaFoldDB" id="A0A2S4JYR7"/>
<gene>
    <name evidence="6" type="ORF">AU468_02980</name>
</gene>
<dbReference type="GO" id="GO:0006935">
    <property type="term" value="P:chemotaxis"/>
    <property type="evidence" value="ECO:0007669"/>
    <property type="project" value="UniProtKB-KW"/>
</dbReference>
<sequence>MGERTQPDAAKLNKNVIYTGIIGQGLVILGLVAGVAGFPLPGLGAGLLGVCASGWACARALRRWGDIEEAFRLSRDRDQAFRDLGSKILSLASRNSENAQELITSIFSALEINEKIHQGVDNIGDQVERTREGIRASSTAVEEIGATIEAFIKRIDSQSSAVVQTSSAVEQMDSHLGNVSRIVDQHRANMAELVDLTGKGENQAEQTNTLIEGIHNHVGAVQAVIQVINSVASQTNLLAMNAAIEAAHAGEAGRGFAVVADEIRKLAETTAQNSKTIGGTLKKIVAEIGQAKELGSENLEYFRSVRADAQEITQAFHEINRATVEISQGSSDVLKASTELVTITREIQQGGQEIAVSVRDLDRSVRDILEASAATDRNSEQIDETLTLNNQTLATLAAASLHGIEAVQNLEADISSDTGSAMNCNMVALNHLRWLMSARQVIEGAEGSRRTFPSPELETCWLSRWIQSPQGQQYAGSPALGEVKEVHQEFHHLLVRIMKNAQGTPPERRSTDLEASLEADYRNLLTCAARFVEALDAFGETRGAQAGQEAPAKLAG</sequence>
<feature type="domain" description="Methyl-accepting transducer" evidence="5">
    <location>
        <begin position="133"/>
        <end position="362"/>
    </location>
</feature>
<dbReference type="InterPro" id="IPR004089">
    <property type="entry name" value="MCPsignal_dom"/>
</dbReference>
<dbReference type="RefSeq" id="WP_103679440.1">
    <property type="nucleotide sequence ID" value="NZ_LPWH01000010.1"/>
</dbReference>
<reference evidence="7" key="1">
    <citation type="submission" date="2015-12" db="EMBL/GenBank/DDBJ databases">
        <authorList>
            <person name="Lodha T.D."/>
            <person name="Chintalapati S."/>
            <person name="Chintalapati V.R."/>
            <person name="Sravanthi T."/>
        </authorList>
    </citation>
    <scope>NUCLEOTIDE SEQUENCE [LARGE SCALE GENOMIC DNA]</scope>
    <source>
        <strain evidence="7">JC133</strain>
    </source>
</reference>